<proteinExistence type="predicted"/>
<organism evidence="1 2">
    <name type="scientific">Trifolium medium</name>
    <dbReference type="NCBI Taxonomy" id="97028"/>
    <lineage>
        <taxon>Eukaryota</taxon>
        <taxon>Viridiplantae</taxon>
        <taxon>Streptophyta</taxon>
        <taxon>Embryophyta</taxon>
        <taxon>Tracheophyta</taxon>
        <taxon>Spermatophyta</taxon>
        <taxon>Magnoliopsida</taxon>
        <taxon>eudicotyledons</taxon>
        <taxon>Gunneridae</taxon>
        <taxon>Pentapetalae</taxon>
        <taxon>rosids</taxon>
        <taxon>fabids</taxon>
        <taxon>Fabales</taxon>
        <taxon>Fabaceae</taxon>
        <taxon>Papilionoideae</taxon>
        <taxon>50 kb inversion clade</taxon>
        <taxon>NPAAA clade</taxon>
        <taxon>Hologalegina</taxon>
        <taxon>IRL clade</taxon>
        <taxon>Trifolieae</taxon>
        <taxon>Trifolium</taxon>
    </lineage>
</organism>
<keyword evidence="2" id="KW-1185">Reference proteome</keyword>
<gene>
    <name evidence="1" type="ORF">A2U01_0006921</name>
</gene>
<dbReference type="Proteomes" id="UP000265520">
    <property type="component" value="Unassembled WGS sequence"/>
</dbReference>
<evidence type="ECO:0000313" key="2">
    <source>
        <dbReference type="Proteomes" id="UP000265520"/>
    </source>
</evidence>
<sequence length="86" mass="9812">MLRTDRTDISPTARQMDEMVALNSGTEGKDLARMLALRRSSQYLKEVKCYENWGEYCVPWTLVSLSLGVDPMLACIGISRHRTLVY</sequence>
<accession>A0A392MEX1</accession>
<dbReference type="EMBL" id="LXQA010009671">
    <property type="protein sequence ID" value="MCH86067.1"/>
    <property type="molecule type" value="Genomic_DNA"/>
</dbReference>
<protein>
    <submittedName>
        <fullName evidence="1">Uncharacterized protein</fullName>
    </submittedName>
</protein>
<dbReference type="AlphaFoldDB" id="A0A392MEX1"/>
<name>A0A392MEX1_9FABA</name>
<reference evidence="1 2" key="1">
    <citation type="journal article" date="2018" name="Front. Plant Sci.">
        <title>Red Clover (Trifolium pratense) and Zigzag Clover (T. medium) - A Picture of Genomic Similarities and Differences.</title>
        <authorList>
            <person name="Dluhosova J."/>
            <person name="Istvanek J."/>
            <person name="Nedelnik J."/>
            <person name="Repkova J."/>
        </authorList>
    </citation>
    <scope>NUCLEOTIDE SEQUENCE [LARGE SCALE GENOMIC DNA]</scope>
    <source>
        <strain evidence="2">cv. 10/8</strain>
        <tissue evidence="1">Leaf</tissue>
    </source>
</reference>
<evidence type="ECO:0000313" key="1">
    <source>
        <dbReference type="EMBL" id="MCH86067.1"/>
    </source>
</evidence>
<comment type="caution">
    <text evidence="1">The sequence shown here is derived from an EMBL/GenBank/DDBJ whole genome shotgun (WGS) entry which is preliminary data.</text>
</comment>